<dbReference type="InterPro" id="IPR058163">
    <property type="entry name" value="LysR-type_TF_proteobact-type"/>
</dbReference>
<sequence length="309" mass="34429">MFSDKISELKSQLISSRLPSLLALRSFEAAARLENFSRAADELHITHGAVSRAVRQLENELDVILFERRNRRVFLTDAGQTLARAVGEGLHIMQKAVNDLRVSARQRQRLILSCEPTLLMRWLIPRWPGFQTQYSGPEIHLAAGGGEFSFASGVDLAIRRDDFDWPDNYYAEPLFREKVGPVCRPDKISQWFISTESGLQLSQKAECLHTRTRPGAWTEWANAAGVKTINSSGQIFDHFYFSLQAAVAGLGVAIGSWYQVCDDLNSGVLAAPLGFKEDGSCYYLLSPQPFLPNSPQAGLLDWLLGLTKA</sequence>
<evidence type="ECO:0000256" key="1">
    <source>
        <dbReference type="ARBA" id="ARBA00009437"/>
    </source>
</evidence>
<feature type="domain" description="HTH lysR-type" evidence="5">
    <location>
        <begin position="19"/>
        <end position="76"/>
    </location>
</feature>
<dbReference type="GO" id="GO:0006351">
    <property type="term" value="P:DNA-templated transcription"/>
    <property type="evidence" value="ECO:0007669"/>
    <property type="project" value="TreeGrafter"/>
</dbReference>
<dbReference type="AlphaFoldDB" id="A0A6B8MPD9"/>
<accession>A0A6B8MPD9</accession>
<dbReference type="GO" id="GO:0043565">
    <property type="term" value="F:sequence-specific DNA binding"/>
    <property type="evidence" value="ECO:0007669"/>
    <property type="project" value="TreeGrafter"/>
</dbReference>
<name>A0A6B8MPD9_KLEOX</name>
<evidence type="ECO:0000256" key="2">
    <source>
        <dbReference type="ARBA" id="ARBA00023015"/>
    </source>
</evidence>
<dbReference type="InterPro" id="IPR000847">
    <property type="entry name" value="LysR_HTH_N"/>
</dbReference>
<comment type="similarity">
    <text evidence="1">Belongs to the LysR transcriptional regulatory family.</text>
</comment>
<evidence type="ECO:0000313" key="7">
    <source>
        <dbReference type="Proteomes" id="UP000427108"/>
    </source>
</evidence>
<dbReference type="PRINTS" id="PR00039">
    <property type="entry name" value="HTHLYSR"/>
</dbReference>
<dbReference type="Gene3D" id="1.10.10.10">
    <property type="entry name" value="Winged helix-like DNA-binding domain superfamily/Winged helix DNA-binding domain"/>
    <property type="match status" value="1"/>
</dbReference>
<dbReference type="PROSITE" id="PS50931">
    <property type="entry name" value="HTH_LYSR"/>
    <property type="match status" value="1"/>
</dbReference>
<organism evidence="6 7">
    <name type="scientific">Klebsiella oxytoca</name>
    <dbReference type="NCBI Taxonomy" id="571"/>
    <lineage>
        <taxon>Bacteria</taxon>
        <taxon>Pseudomonadati</taxon>
        <taxon>Pseudomonadota</taxon>
        <taxon>Gammaproteobacteria</taxon>
        <taxon>Enterobacterales</taxon>
        <taxon>Enterobacteriaceae</taxon>
        <taxon>Klebsiella/Raoultella group</taxon>
        <taxon>Klebsiella</taxon>
    </lineage>
</organism>
<dbReference type="PANTHER" id="PTHR30537:SF74">
    <property type="entry name" value="HTH-TYPE TRANSCRIPTIONAL REGULATOR TRPI"/>
    <property type="match status" value="1"/>
</dbReference>
<evidence type="ECO:0000256" key="3">
    <source>
        <dbReference type="ARBA" id="ARBA00023125"/>
    </source>
</evidence>
<dbReference type="Gene3D" id="3.40.190.10">
    <property type="entry name" value="Periplasmic binding protein-like II"/>
    <property type="match status" value="2"/>
</dbReference>
<protein>
    <submittedName>
        <fullName evidence="6">LysR family transcriptional regulator</fullName>
    </submittedName>
</protein>
<dbReference type="Pfam" id="PF00126">
    <property type="entry name" value="HTH_1"/>
    <property type="match status" value="1"/>
</dbReference>
<dbReference type="InterPro" id="IPR036388">
    <property type="entry name" value="WH-like_DNA-bd_sf"/>
</dbReference>
<keyword evidence="3" id="KW-0238">DNA-binding</keyword>
<keyword evidence="2" id="KW-0805">Transcription regulation</keyword>
<dbReference type="SUPFAM" id="SSF46785">
    <property type="entry name" value="Winged helix' DNA-binding domain"/>
    <property type="match status" value="1"/>
</dbReference>
<gene>
    <name evidence="6" type="ORF">GJ746_13555</name>
</gene>
<dbReference type="Pfam" id="PF03466">
    <property type="entry name" value="LysR_substrate"/>
    <property type="match status" value="1"/>
</dbReference>
<evidence type="ECO:0000256" key="4">
    <source>
        <dbReference type="ARBA" id="ARBA00023163"/>
    </source>
</evidence>
<proteinExistence type="inferred from homology"/>
<evidence type="ECO:0000313" key="6">
    <source>
        <dbReference type="EMBL" id="QGN38262.1"/>
    </source>
</evidence>
<dbReference type="RefSeq" id="WP_154680679.1">
    <property type="nucleotide sequence ID" value="NZ_CP046115.1"/>
</dbReference>
<dbReference type="SUPFAM" id="SSF53850">
    <property type="entry name" value="Periplasmic binding protein-like II"/>
    <property type="match status" value="1"/>
</dbReference>
<dbReference type="FunFam" id="1.10.10.10:FF:000001">
    <property type="entry name" value="LysR family transcriptional regulator"/>
    <property type="match status" value="1"/>
</dbReference>
<reference evidence="6 7" key="1">
    <citation type="submission" date="2019-11" db="EMBL/GenBank/DDBJ databases">
        <title>Isolation and Application of One Kind of P-Hydroxybenzoic Acid Degrading Bacterium in Mitigating Cropping Obstacle of Cucumber.</title>
        <authorList>
            <person name="Wu F."/>
            <person name="An Y."/>
        </authorList>
    </citation>
    <scope>NUCLEOTIDE SEQUENCE [LARGE SCALE GENOMIC DNA]</scope>
    <source>
        <strain evidence="6 7">P620</strain>
    </source>
</reference>
<dbReference type="PANTHER" id="PTHR30537">
    <property type="entry name" value="HTH-TYPE TRANSCRIPTIONAL REGULATOR"/>
    <property type="match status" value="1"/>
</dbReference>
<dbReference type="EMBL" id="CP046115">
    <property type="protein sequence ID" value="QGN38262.1"/>
    <property type="molecule type" value="Genomic_DNA"/>
</dbReference>
<dbReference type="GO" id="GO:0003700">
    <property type="term" value="F:DNA-binding transcription factor activity"/>
    <property type="evidence" value="ECO:0007669"/>
    <property type="project" value="InterPro"/>
</dbReference>
<dbReference type="Proteomes" id="UP000427108">
    <property type="component" value="Chromosome"/>
</dbReference>
<keyword evidence="4" id="KW-0804">Transcription</keyword>
<dbReference type="OrthoDB" id="5526340at2"/>
<dbReference type="InterPro" id="IPR005119">
    <property type="entry name" value="LysR_subst-bd"/>
</dbReference>
<dbReference type="InterPro" id="IPR036390">
    <property type="entry name" value="WH_DNA-bd_sf"/>
</dbReference>
<evidence type="ECO:0000259" key="5">
    <source>
        <dbReference type="PROSITE" id="PS50931"/>
    </source>
</evidence>